<evidence type="ECO:0000313" key="2">
    <source>
        <dbReference type="Proteomes" id="UP001446871"/>
    </source>
</evidence>
<dbReference type="Proteomes" id="UP001446871">
    <property type="component" value="Unassembled WGS sequence"/>
</dbReference>
<proteinExistence type="predicted"/>
<protein>
    <submittedName>
        <fullName evidence="1">Uncharacterized protein</fullName>
    </submittedName>
</protein>
<sequence>MSSRLLSILIHIPHTSPARSSGPPETVCDKCRKPADFGFQDWSWTAAAPKRGGPGEDHVSEEMMYFLSGLVPQLNNMSVEDGGVVVNRTASQLRIDGYQLLNKHGQIDANVVSDRAKRDITKIIQSQIEQLWRQHQKQQKKGSRAHATSAVVEDAVSVDVRRLKNHAPVRVVDNKQPKVLVGGAGFF</sequence>
<gene>
    <name evidence="1" type="ORF">PG996_015466</name>
</gene>
<organism evidence="1 2">
    <name type="scientific">Apiospora saccharicola</name>
    <dbReference type="NCBI Taxonomy" id="335842"/>
    <lineage>
        <taxon>Eukaryota</taxon>
        <taxon>Fungi</taxon>
        <taxon>Dikarya</taxon>
        <taxon>Ascomycota</taxon>
        <taxon>Pezizomycotina</taxon>
        <taxon>Sordariomycetes</taxon>
        <taxon>Xylariomycetidae</taxon>
        <taxon>Amphisphaeriales</taxon>
        <taxon>Apiosporaceae</taxon>
        <taxon>Apiospora</taxon>
    </lineage>
</organism>
<keyword evidence="2" id="KW-1185">Reference proteome</keyword>
<reference evidence="1 2" key="1">
    <citation type="submission" date="2023-01" db="EMBL/GenBank/DDBJ databases">
        <title>Analysis of 21 Apiospora genomes using comparative genomics revels a genus with tremendous synthesis potential of carbohydrate active enzymes and secondary metabolites.</title>
        <authorList>
            <person name="Sorensen T."/>
        </authorList>
    </citation>
    <scope>NUCLEOTIDE SEQUENCE [LARGE SCALE GENOMIC DNA]</scope>
    <source>
        <strain evidence="1 2">CBS 83171</strain>
    </source>
</reference>
<dbReference type="EMBL" id="JAQQWM010000009">
    <property type="protein sequence ID" value="KAK8047402.1"/>
    <property type="molecule type" value="Genomic_DNA"/>
</dbReference>
<comment type="caution">
    <text evidence="1">The sequence shown here is derived from an EMBL/GenBank/DDBJ whole genome shotgun (WGS) entry which is preliminary data.</text>
</comment>
<accession>A0ABR1TLA8</accession>
<name>A0ABR1TLA8_9PEZI</name>
<evidence type="ECO:0000313" key="1">
    <source>
        <dbReference type="EMBL" id="KAK8047402.1"/>
    </source>
</evidence>